<keyword evidence="3" id="KW-1185">Reference proteome</keyword>
<comment type="caution">
    <text evidence="2">The sequence shown here is derived from an EMBL/GenBank/DDBJ whole genome shotgun (WGS) entry which is preliminary data.</text>
</comment>
<accession>A0ABV0EUL2</accession>
<sequence>MQIVVSDQAAEVLLDKVGDKKAFLIALTKEIEATSMSDHSCAKGSQFQIIPLFTEGEVELIPMENPIFTVYSSKEAAPLLVEKVLMDFNPRLNSFQLMCDNQYVDSNIKLKNYFFS</sequence>
<organism evidence="2 3">
    <name type="scientific">Candidatus Enterococcus ferrettii</name>
    <dbReference type="NCBI Taxonomy" id="2815324"/>
    <lineage>
        <taxon>Bacteria</taxon>
        <taxon>Bacillati</taxon>
        <taxon>Bacillota</taxon>
        <taxon>Bacilli</taxon>
        <taxon>Lactobacillales</taxon>
        <taxon>Enterococcaceae</taxon>
        <taxon>Enterococcus</taxon>
    </lineage>
</organism>
<name>A0ABV0EUL2_9ENTE</name>
<evidence type="ECO:0000259" key="1">
    <source>
        <dbReference type="Pfam" id="PF01521"/>
    </source>
</evidence>
<dbReference type="Gene3D" id="2.60.300.12">
    <property type="entry name" value="HesB-like domain"/>
    <property type="match status" value="1"/>
</dbReference>
<proteinExistence type="predicted"/>
<dbReference type="EMBL" id="JAFREL020000004">
    <property type="protein sequence ID" value="MEO1772328.1"/>
    <property type="molecule type" value="Genomic_DNA"/>
</dbReference>
<gene>
    <name evidence="2" type="ORF">JZO67_004310</name>
</gene>
<dbReference type="Pfam" id="PF01521">
    <property type="entry name" value="Fe-S_biosyn"/>
    <property type="match status" value="1"/>
</dbReference>
<protein>
    <recommendedName>
        <fullName evidence="1">Core domain-containing protein</fullName>
    </recommendedName>
</protein>
<reference evidence="2 3" key="1">
    <citation type="submission" date="2021-03" db="EMBL/GenBank/DDBJ databases">
        <authorList>
            <person name="Gilmore M.S."/>
            <person name="Schwartzman J."/>
            <person name="Van Tyne D."/>
            <person name="Martin M."/>
            <person name="Earl A.M."/>
            <person name="Manson A.L."/>
            <person name="Straub T."/>
            <person name="Salamzade R."/>
            <person name="Saavedra J."/>
            <person name="Lebreton F."/>
            <person name="Prichula J."/>
            <person name="Schaufler K."/>
            <person name="Gaca A."/>
            <person name="Sgardioli B."/>
            <person name="Wagenaar J."/>
            <person name="Strong T."/>
        </authorList>
    </citation>
    <scope>NUCLEOTIDE SEQUENCE [LARGE SCALE GENOMIC DNA]</scope>
    <source>
        <strain evidence="2 3">665A</strain>
    </source>
</reference>
<dbReference type="InterPro" id="IPR035903">
    <property type="entry name" value="HesB-like_dom_sf"/>
</dbReference>
<feature type="domain" description="Core" evidence="1">
    <location>
        <begin position="1"/>
        <end position="111"/>
    </location>
</feature>
<dbReference type="Proteomes" id="UP000664357">
    <property type="component" value="Unassembled WGS sequence"/>
</dbReference>
<dbReference type="SUPFAM" id="SSF89360">
    <property type="entry name" value="HesB-like domain"/>
    <property type="match status" value="1"/>
</dbReference>
<reference evidence="2 3" key="2">
    <citation type="submission" date="2024-02" db="EMBL/GenBank/DDBJ databases">
        <title>The Genome Sequence of Enterococcus sp. DIV0159.</title>
        <authorList>
            <person name="Earl A."/>
            <person name="Manson A."/>
            <person name="Gilmore M."/>
            <person name="Sanders J."/>
            <person name="Shea T."/>
            <person name="Howe W."/>
            <person name="Livny J."/>
            <person name="Cuomo C."/>
            <person name="Neafsey D."/>
            <person name="Birren B."/>
        </authorList>
    </citation>
    <scope>NUCLEOTIDE SEQUENCE [LARGE SCALE GENOMIC DNA]</scope>
    <source>
        <strain evidence="2 3">665A</strain>
    </source>
</reference>
<evidence type="ECO:0000313" key="2">
    <source>
        <dbReference type="EMBL" id="MEO1772328.1"/>
    </source>
</evidence>
<dbReference type="InterPro" id="IPR000361">
    <property type="entry name" value="ATAP_core_dom"/>
</dbReference>
<dbReference type="RefSeq" id="WP_207701776.1">
    <property type="nucleotide sequence ID" value="NZ_JAFREL020000004.1"/>
</dbReference>
<evidence type="ECO:0000313" key="3">
    <source>
        <dbReference type="Proteomes" id="UP000664357"/>
    </source>
</evidence>